<dbReference type="EMBL" id="LQQY01000016">
    <property type="protein sequence ID" value="KZE48657.1"/>
    <property type="molecule type" value="Genomic_DNA"/>
</dbReference>
<dbReference type="Proteomes" id="UP000076510">
    <property type="component" value="Unassembled WGS sequence"/>
</dbReference>
<dbReference type="AlphaFoldDB" id="A0A163KZS7"/>
<evidence type="ECO:0000313" key="3">
    <source>
        <dbReference type="Proteomes" id="UP000076510"/>
    </source>
</evidence>
<keyword evidence="1" id="KW-1133">Transmembrane helix</keyword>
<feature type="transmembrane region" description="Helical" evidence="1">
    <location>
        <begin position="63"/>
        <end position="83"/>
    </location>
</feature>
<accession>A0A163KZS7</accession>
<protein>
    <submittedName>
        <fullName evidence="2">Uncharacterized protein</fullName>
    </submittedName>
</protein>
<gene>
    <name evidence="2" type="ORF">AV649_18970</name>
</gene>
<dbReference type="RefSeq" id="WP_063191305.1">
    <property type="nucleotide sequence ID" value="NZ_LQQY01000016.1"/>
</dbReference>
<sequence length="247" mass="27467">MSIAKADFWSIVMKHLRYKLKAYRGIFTSMIIVQVVALLLSLGSTGGAVGSSSVGYTFEVNGYSGNLILVFTMIWSFMTAIVITTKAYRYNDFLMVSNRLTSQVSSILFLLITSITGALAAIGGEYLLRDLLILFQDANFVFEGSAPTLQGILGTCMYLIVFALMGYTSGMLVQYNQLFVVILPVSVIGIPLLISFIFGISFLFEDLFLFFLNETSILIFTMKFLLFILPLLCINLFAGNRIEVKMK</sequence>
<organism evidence="2 3">
    <name type="scientific">Rossellomorea marisflavi</name>
    <dbReference type="NCBI Taxonomy" id="189381"/>
    <lineage>
        <taxon>Bacteria</taxon>
        <taxon>Bacillati</taxon>
        <taxon>Bacillota</taxon>
        <taxon>Bacilli</taxon>
        <taxon>Bacillales</taxon>
        <taxon>Bacillaceae</taxon>
        <taxon>Rossellomorea</taxon>
    </lineage>
</organism>
<reference evidence="3" key="1">
    <citation type="submission" date="2016-01" db="EMBL/GenBank/DDBJ databases">
        <title>Whole genome sequencing of Bhargavaea cecembensis T14.</title>
        <authorList>
            <person name="Hong K.W."/>
        </authorList>
    </citation>
    <scope>NUCLEOTIDE SEQUENCE [LARGE SCALE GENOMIC DNA]</scope>
    <source>
        <strain evidence="3">M19</strain>
    </source>
</reference>
<dbReference type="OrthoDB" id="1795989at2"/>
<comment type="caution">
    <text evidence="2">The sequence shown here is derived from an EMBL/GenBank/DDBJ whole genome shotgun (WGS) entry which is preliminary data.</text>
</comment>
<keyword evidence="1" id="KW-0812">Transmembrane</keyword>
<feature type="transmembrane region" description="Helical" evidence="1">
    <location>
        <begin position="179"/>
        <end position="204"/>
    </location>
</feature>
<proteinExistence type="predicted"/>
<name>A0A163KZS7_9BACI</name>
<keyword evidence="1" id="KW-0472">Membrane</keyword>
<feature type="transmembrane region" description="Helical" evidence="1">
    <location>
        <begin position="148"/>
        <end position="167"/>
    </location>
</feature>
<feature type="transmembrane region" description="Helical" evidence="1">
    <location>
        <begin position="21"/>
        <end position="43"/>
    </location>
</feature>
<feature type="transmembrane region" description="Helical" evidence="1">
    <location>
        <begin position="216"/>
        <end position="238"/>
    </location>
</feature>
<feature type="transmembrane region" description="Helical" evidence="1">
    <location>
        <begin position="104"/>
        <end position="128"/>
    </location>
</feature>
<evidence type="ECO:0000256" key="1">
    <source>
        <dbReference type="SAM" id="Phobius"/>
    </source>
</evidence>
<evidence type="ECO:0000313" key="2">
    <source>
        <dbReference type="EMBL" id="KZE48657.1"/>
    </source>
</evidence>